<dbReference type="Gene3D" id="3.90.550.10">
    <property type="entry name" value="Spore Coat Polysaccharide Biosynthesis Protein SpsA, Chain A"/>
    <property type="match status" value="1"/>
</dbReference>
<sequence>MNTYPKVVGFVPAYRAEKFILKTLEALAGQDYPNFEIIVCDDCSPDRTAAVCEDFCKRDPRFRFVKNDRNLGWAKTTELLWLQAAQDSAYCFTNSHDDQRYPEYISTLVPLLEARPHACLAIPGMENSYVDRSLSSFYREASDITDPVERCFHIAKKDKDHWWAGYQGLHRSEAVRKVFPIKRLPFGEREFSLDLILMLKMAFHGSFVTSDRVLFKKVYLQSSVSSGWKHGAKNRAALWAAIFREIRNAPLTKAQRRTLQTKLLSLLFARLSRRITPLSK</sequence>
<dbReference type="RefSeq" id="WP_206576791.1">
    <property type="nucleotide sequence ID" value="NZ_JAFKCT010000001.1"/>
</dbReference>
<dbReference type="InterPro" id="IPR029044">
    <property type="entry name" value="Nucleotide-diphossugar_trans"/>
</dbReference>
<dbReference type="PANTHER" id="PTHR43685">
    <property type="entry name" value="GLYCOSYLTRANSFERASE"/>
    <property type="match status" value="1"/>
</dbReference>
<dbReference type="CDD" id="cd00761">
    <property type="entry name" value="Glyco_tranf_GTA_type"/>
    <property type="match status" value="1"/>
</dbReference>
<dbReference type="SUPFAM" id="SSF53448">
    <property type="entry name" value="Nucleotide-diphospho-sugar transferases"/>
    <property type="match status" value="1"/>
</dbReference>
<evidence type="ECO:0000313" key="3">
    <source>
        <dbReference type="Proteomes" id="UP000664317"/>
    </source>
</evidence>
<accession>A0ABS3BZA4</accession>
<organism evidence="2 3">
    <name type="scientific">Algoriphagus oliviformis</name>
    <dbReference type="NCBI Taxonomy" id="2811231"/>
    <lineage>
        <taxon>Bacteria</taxon>
        <taxon>Pseudomonadati</taxon>
        <taxon>Bacteroidota</taxon>
        <taxon>Cytophagia</taxon>
        <taxon>Cytophagales</taxon>
        <taxon>Cyclobacteriaceae</taxon>
        <taxon>Algoriphagus</taxon>
    </lineage>
</organism>
<dbReference type="InterPro" id="IPR001173">
    <property type="entry name" value="Glyco_trans_2-like"/>
</dbReference>
<feature type="domain" description="Glycosyltransferase 2-like" evidence="1">
    <location>
        <begin position="11"/>
        <end position="138"/>
    </location>
</feature>
<dbReference type="PANTHER" id="PTHR43685:SF2">
    <property type="entry name" value="GLYCOSYLTRANSFERASE 2-LIKE DOMAIN-CONTAINING PROTEIN"/>
    <property type="match status" value="1"/>
</dbReference>
<protein>
    <submittedName>
        <fullName evidence="2">Glycosyltransferase</fullName>
    </submittedName>
</protein>
<comment type="caution">
    <text evidence="2">The sequence shown here is derived from an EMBL/GenBank/DDBJ whole genome shotgun (WGS) entry which is preliminary data.</text>
</comment>
<name>A0ABS3BZA4_9BACT</name>
<proteinExistence type="predicted"/>
<dbReference type="EMBL" id="JAFKCT010000001">
    <property type="protein sequence ID" value="MBN7810000.1"/>
    <property type="molecule type" value="Genomic_DNA"/>
</dbReference>
<gene>
    <name evidence="2" type="ORF">J0A68_03475</name>
</gene>
<dbReference type="Proteomes" id="UP000664317">
    <property type="component" value="Unassembled WGS sequence"/>
</dbReference>
<dbReference type="Pfam" id="PF00535">
    <property type="entry name" value="Glycos_transf_2"/>
    <property type="match status" value="1"/>
</dbReference>
<keyword evidence="3" id="KW-1185">Reference proteome</keyword>
<dbReference type="InterPro" id="IPR050834">
    <property type="entry name" value="Glycosyltransf_2"/>
</dbReference>
<evidence type="ECO:0000259" key="1">
    <source>
        <dbReference type="Pfam" id="PF00535"/>
    </source>
</evidence>
<reference evidence="2 3" key="1">
    <citation type="submission" date="2021-03" db="EMBL/GenBank/DDBJ databases">
        <title>novel species isolated from a fishpond in China.</title>
        <authorList>
            <person name="Lu H."/>
            <person name="Cai Z."/>
        </authorList>
    </citation>
    <scope>NUCLEOTIDE SEQUENCE [LARGE SCALE GENOMIC DNA]</scope>
    <source>
        <strain evidence="2 3">H41</strain>
    </source>
</reference>
<evidence type="ECO:0000313" key="2">
    <source>
        <dbReference type="EMBL" id="MBN7810000.1"/>
    </source>
</evidence>